<protein>
    <submittedName>
        <fullName evidence="1">Uncharacterized protein</fullName>
    </submittedName>
</protein>
<evidence type="ECO:0000313" key="1">
    <source>
        <dbReference type="EMBL" id="CAG7830905.1"/>
    </source>
</evidence>
<feature type="non-terminal residue" evidence="1">
    <location>
        <position position="1"/>
    </location>
</feature>
<sequence>MGPLDMKCYWLMELQTYNSNLT</sequence>
<proteinExistence type="predicted"/>
<name>A0A8J2LBE5_9HEXA</name>
<dbReference type="EMBL" id="CAJVCH010558007">
    <property type="protein sequence ID" value="CAG7830905.1"/>
    <property type="molecule type" value="Genomic_DNA"/>
</dbReference>
<accession>A0A8J2LBE5</accession>
<reference evidence="1" key="1">
    <citation type="submission" date="2021-06" db="EMBL/GenBank/DDBJ databases">
        <authorList>
            <person name="Hodson N. C."/>
            <person name="Mongue J. A."/>
            <person name="Jaron S. K."/>
        </authorList>
    </citation>
    <scope>NUCLEOTIDE SEQUENCE</scope>
</reference>
<evidence type="ECO:0000313" key="2">
    <source>
        <dbReference type="Proteomes" id="UP000708208"/>
    </source>
</evidence>
<gene>
    <name evidence="1" type="ORF">AFUS01_LOCUS40673</name>
</gene>
<comment type="caution">
    <text evidence="1">The sequence shown here is derived from an EMBL/GenBank/DDBJ whole genome shotgun (WGS) entry which is preliminary data.</text>
</comment>
<keyword evidence="2" id="KW-1185">Reference proteome</keyword>
<organism evidence="1 2">
    <name type="scientific">Allacma fusca</name>
    <dbReference type="NCBI Taxonomy" id="39272"/>
    <lineage>
        <taxon>Eukaryota</taxon>
        <taxon>Metazoa</taxon>
        <taxon>Ecdysozoa</taxon>
        <taxon>Arthropoda</taxon>
        <taxon>Hexapoda</taxon>
        <taxon>Collembola</taxon>
        <taxon>Symphypleona</taxon>
        <taxon>Sminthuridae</taxon>
        <taxon>Allacma</taxon>
    </lineage>
</organism>
<dbReference type="AlphaFoldDB" id="A0A8J2LBE5"/>
<dbReference type="Proteomes" id="UP000708208">
    <property type="component" value="Unassembled WGS sequence"/>
</dbReference>